<proteinExistence type="predicted"/>
<evidence type="ECO:0000313" key="1">
    <source>
        <dbReference type="EMBL" id="PVU87952.1"/>
    </source>
</evidence>
<comment type="caution">
    <text evidence="1">The sequence shown here is derived from an EMBL/GenBank/DDBJ whole genome shotgun (WGS) entry which is preliminary data.</text>
</comment>
<reference evidence="1 2" key="1">
    <citation type="journal article" date="2018" name="MBio">
        <title>Comparative Genomics Reveals the Core Gene Toolbox for the Fungus-Insect Symbiosis.</title>
        <authorList>
            <person name="Wang Y."/>
            <person name="Stata M."/>
            <person name="Wang W."/>
            <person name="Stajich J.E."/>
            <person name="White M.M."/>
            <person name="Moncalvo J.M."/>
        </authorList>
    </citation>
    <scope>NUCLEOTIDE SEQUENCE [LARGE SCALE GENOMIC DNA]</scope>
    <source>
        <strain evidence="1 2">SWE-8-4</strain>
    </source>
</reference>
<sequence>MSSNNKNLSARRMAKLVVKFEKKTKLEFIEQFMDSNNYSINKNVIGVTESNSCGFESSRNAAHTAKTAGMRSNRLMVWNIPELVKRLVAMHTKLQRDQFTINKVRQKNSEWRYEITTQNNTLSQLEIKKLARKLDARIRYDKHKKL</sequence>
<keyword evidence="2" id="KW-1185">Reference proteome</keyword>
<name>A0A2T9Y6J2_9FUNG</name>
<dbReference type="Proteomes" id="UP000245383">
    <property type="component" value="Unassembled WGS sequence"/>
</dbReference>
<dbReference type="AlphaFoldDB" id="A0A2T9Y6J2"/>
<gene>
    <name evidence="1" type="ORF">BB561_006108</name>
</gene>
<organism evidence="1 2">
    <name type="scientific">Smittium simulii</name>
    <dbReference type="NCBI Taxonomy" id="133385"/>
    <lineage>
        <taxon>Eukaryota</taxon>
        <taxon>Fungi</taxon>
        <taxon>Fungi incertae sedis</taxon>
        <taxon>Zoopagomycota</taxon>
        <taxon>Kickxellomycotina</taxon>
        <taxon>Harpellomycetes</taxon>
        <taxon>Harpellales</taxon>
        <taxon>Legeriomycetaceae</taxon>
        <taxon>Smittium</taxon>
    </lineage>
</organism>
<accession>A0A2T9Y6J2</accession>
<dbReference type="EMBL" id="MBFR01000428">
    <property type="protein sequence ID" value="PVU87952.1"/>
    <property type="molecule type" value="Genomic_DNA"/>
</dbReference>
<protein>
    <submittedName>
        <fullName evidence="1">Uncharacterized protein</fullName>
    </submittedName>
</protein>
<evidence type="ECO:0000313" key="2">
    <source>
        <dbReference type="Proteomes" id="UP000245383"/>
    </source>
</evidence>